<comment type="caution">
    <text evidence="3">The sequence shown here is derived from an EMBL/GenBank/DDBJ whole genome shotgun (WGS) entry which is preliminary data.</text>
</comment>
<feature type="compositionally biased region" description="Acidic residues" evidence="1">
    <location>
        <begin position="239"/>
        <end position="251"/>
    </location>
</feature>
<evidence type="ECO:0000256" key="2">
    <source>
        <dbReference type="SAM" id="SignalP"/>
    </source>
</evidence>
<protein>
    <submittedName>
        <fullName evidence="3">Uncharacterized protein</fullName>
    </submittedName>
</protein>
<proteinExistence type="predicted"/>
<feature type="region of interest" description="Disordered" evidence="1">
    <location>
        <begin position="239"/>
        <end position="340"/>
    </location>
</feature>
<evidence type="ECO:0000256" key="1">
    <source>
        <dbReference type="SAM" id="MobiDB-lite"/>
    </source>
</evidence>
<reference evidence="3 4" key="1">
    <citation type="submission" date="2020-04" db="EMBL/GenBank/DDBJ databases">
        <title>Perkinsus olseni comparative genomics.</title>
        <authorList>
            <person name="Bogema D.R."/>
        </authorList>
    </citation>
    <scope>NUCLEOTIDE SEQUENCE [LARGE SCALE GENOMIC DNA]</scope>
    <source>
        <strain evidence="3">ATCC PRA-205</strain>
    </source>
</reference>
<dbReference type="AlphaFoldDB" id="A0A7J6TAP0"/>
<name>A0A7J6TAP0_PEROL</name>
<dbReference type="EMBL" id="JABANM010008836">
    <property type="protein sequence ID" value="KAF4741937.1"/>
    <property type="molecule type" value="Genomic_DNA"/>
</dbReference>
<feature type="chain" id="PRO_5029847848" evidence="2">
    <location>
        <begin position="24"/>
        <end position="340"/>
    </location>
</feature>
<sequence length="340" mass="37061">MLRLLLLLQSTAIFLSLSGVVYPQGHFERLHDPLALHSVPEKCVSGDFAICLSAHEDTTAELSFGFTGTHGFFETRVLKVALDQPDDDGVMTAVVQPESPHQIEDLREVTSMPTLREIGVRYPVSEDPLLLDIIFRRGARTRRGRSECSVRLVRVSTKVNVMSASDVLGACGQPLHGREADLWVESASLTGKERLESLVGAFDENVVDSGASDDPAVIWKGRTGKGTLSVEDVMAWLDETEEGKEEEEEEEGKSSRKGDEGESVGMVDGGFAEKKEKDGIADDEHHRSPSRRRGSKRARTNGRGHDAAWAVMTPSGGGVIEEKGGSTRVRRKVSKVDPGI</sequence>
<evidence type="ECO:0000313" key="3">
    <source>
        <dbReference type="EMBL" id="KAF4741937.1"/>
    </source>
</evidence>
<feature type="compositionally biased region" description="Basic and acidic residues" evidence="1">
    <location>
        <begin position="271"/>
        <end position="287"/>
    </location>
</feature>
<evidence type="ECO:0000313" key="4">
    <source>
        <dbReference type="Proteomes" id="UP000574390"/>
    </source>
</evidence>
<feature type="compositionally biased region" description="Basic residues" evidence="1">
    <location>
        <begin position="288"/>
        <end position="302"/>
    </location>
</feature>
<gene>
    <name evidence="3" type="ORF">FOZ62_020769</name>
</gene>
<organism evidence="3 4">
    <name type="scientific">Perkinsus olseni</name>
    <name type="common">Perkinsus atlanticus</name>
    <dbReference type="NCBI Taxonomy" id="32597"/>
    <lineage>
        <taxon>Eukaryota</taxon>
        <taxon>Sar</taxon>
        <taxon>Alveolata</taxon>
        <taxon>Perkinsozoa</taxon>
        <taxon>Perkinsea</taxon>
        <taxon>Perkinsida</taxon>
        <taxon>Perkinsidae</taxon>
        <taxon>Perkinsus</taxon>
    </lineage>
</organism>
<dbReference type="Proteomes" id="UP000574390">
    <property type="component" value="Unassembled WGS sequence"/>
</dbReference>
<keyword evidence="2" id="KW-0732">Signal</keyword>
<accession>A0A7J6TAP0</accession>
<feature type="signal peptide" evidence="2">
    <location>
        <begin position="1"/>
        <end position="23"/>
    </location>
</feature>